<protein>
    <submittedName>
        <fullName evidence="1">Transferase hexapeptide repeat family protein</fullName>
    </submittedName>
</protein>
<dbReference type="PANTHER" id="PTHR13061">
    <property type="entry name" value="DYNACTIN SUBUNIT P25"/>
    <property type="match status" value="1"/>
</dbReference>
<dbReference type="InterPro" id="IPR001451">
    <property type="entry name" value="Hexapep"/>
</dbReference>
<sequence>MIYEFQGYKPVVHESSFVHPLAAVTGNVIIGKNCYIGPGAAIRGDWGQIILEDGVNVQENCTVHMFPGKSITLKASAHVGHGAIIHGANLGKNCLIGMNSVIMDDAEIGDESIIGAMAFVKAETKIPPRSLVVGNPAQVVKKVTDDMIEWKTRGTQLYQQLPKDCHESLKEVKPLREVPEHMKLQDGVYDTLREYFLRRQESHNKKE</sequence>
<evidence type="ECO:0000313" key="2">
    <source>
        <dbReference type="Proteomes" id="UP001595953"/>
    </source>
</evidence>
<dbReference type="EMBL" id="JBHSGP010000014">
    <property type="protein sequence ID" value="MFC4722316.1"/>
    <property type="molecule type" value="Genomic_DNA"/>
</dbReference>
<gene>
    <name evidence="1" type="ORF">ACFO5O_08285</name>
</gene>
<dbReference type="InterPro" id="IPR011004">
    <property type="entry name" value="Trimer_LpxA-like_sf"/>
</dbReference>
<dbReference type="Pfam" id="PF00132">
    <property type="entry name" value="Hexapep"/>
    <property type="match status" value="2"/>
</dbReference>
<dbReference type="RefSeq" id="WP_387962724.1">
    <property type="nucleotide sequence ID" value="NZ_JBHSGP010000014.1"/>
</dbReference>
<comment type="caution">
    <text evidence="1">The sequence shown here is derived from an EMBL/GenBank/DDBJ whole genome shotgun (WGS) entry which is preliminary data.</text>
</comment>
<proteinExistence type="predicted"/>
<dbReference type="PANTHER" id="PTHR13061:SF29">
    <property type="entry name" value="GAMMA CARBONIC ANHYDRASE-LIKE 1, MITOCHONDRIAL-RELATED"/>
    <property type="match status" value="1"/>
</dbReference>
<dbReference type="GO" id="GO:0016740">
    <property type="term" value="F:transferase activity"/>
    <property type="evidence" value="ECO:0007669"/>
    <property type="project" value="UniProtKB-KW"/>
</dbReference>
<reference evidence="2" key="1">
    <citation type="journal article" date="2019" name="Int. J. Syst. Evol. Microbiol.">
        <title>The Global Catalogue of Microorganisms (GCM) 10K type strain sequencing project: providing services to taxonomists for standard genome sequencing and annotation.</title>
        <authorList>
            <consortium name="The Broad Institute Genomics Platform"/>
            <consortium name="The Broad Institute Genome Sequencing Center for Infectious Disease"/>
            <person name="Wu L."/>
            <person name="Ma J."/>
        </authorList>
    </citation>
    <scope>NUCLEOTIDE SEQUENCE [LARGE SCALE GENOMIC DNA]</scope>
    <source>
        <strain evidence="2">CCUG 63682</strain>
    </source>
</reference>
<dbReference type="Gene3D" id="2.160.10.10">
    <property type="entry name" value="Hexapeptide repeat proteins"/>
    <property type="match status" value="1"/>
</dbReference>
<dbReference type="CDD" id="cd04745">
    <property type="entry name" value="LbH_paaY_like"/>
    <property type="match status" value="1"/>
</dbReference>
<evidence type="ECO:0000313" key="1">
    <source>
        <dbReference type="EMBL" id="MFC4722316.1"/>
    </source>
</evidence>
<dbReference type="InterPro" id="IPR050484">
    <property type="entry name" value="Transf_Hexapept/Carb_Anhydrase"/>
</dbReference>
<dbReference type="SUPFAM" id="SSF51161">
    <property type="entry name" value="Trimeric LpxA-like enzymes"/>
    <property type="match status" value="1"/>
</dbReference>
<accession>A0ABV9N210</accession>
<organism evidence="1 2">
    <name type="scientific">Geojedonia litorea</name>
    <dbReference type="NCBI Taxonomy" id="1268269"/>
    <lineage>
        <taxon>Bacteria</taxon>
        <taxon>Pseudomonadati</taxon>
        <taxon>Bacteroidota</taxon>
        <taxon>Flavobacteriia</taxon>
        <taxon>Flavobacteriales</taxon>
        <taxon>Flavobacteriaceae</taxon>
        <taxon>Geojedonia</taxon>
    </lineage>
</organism>
<keyword evidence="2" id="KW-1185">Reference proteome</keyword>
<dbReference type="Proteomes" id="UP001595953">
    <property type="component" value="Unassembled WGS sequence"/>
</dbReference>
<name>A0ABV9N210_9FLAO</name>
<keyword evidence="1" id="KW-0808">Transferase</keyword>